<reference evidence="1 2" key="1">
    <citation type="submission" date="2018-04" db="EMBL/GenBank/DDBJ databases">
        <title>Genomic Encyclopedia of Archaeal and Bacterial Type Strains, Phase II (KMG-II): from individual species to whole genera.</title>
        <authorList>
            <person name="Goeker M."/>
        </authorList>
    </citation>
    <scope>NUCLEOTIDE SEQUENCE [LARGE SCALE GENOMIC DNA]</scope>
    <source>
        <strain evidence="1 2">DSM 21823</strain>
    </source>
</reference>
<accession>A0A2T6BBX1</accession>
<dbReference type="RefSeq" id="WP_242013751.1">
    <property type="nucleotide sequence ID" value="NZ_QBKP01000001.1"/>
</dbReference>
<name>A0A2T6BBX1_9RHOB</name>
<protein>
    <submittedName>
        <fullName evidence="1">Uncharacterized protein (DUF1800 family)</fullName>
    </submittedName>
</protein>
<evidence type="ECO:0000313" key="1">
    <source>
        <dbReference type="EMBL" id="PTX53568.1"/>
    </source>
</evidence>
<dbReference type="Proteomes" id="UP000244224">
    <property type="component" value="Unassembled WGS sequence"/>
</dbReference>
<comment type="caution">
    <text evidence="1">The sequence shown here is derived from an EMBL/GenBank/DDBJ whole genome shotgun (WGS) entry which is preliminary data.</text>
</comment>
<organism evidence="1 2">
    <name type="scientific">Gemmobacter caeni</name>
    <dbReference type="NCBI Taxonomy" id="589035"/>
    <lineage>
        <taxon>Bacteria</taxon>
        <taxon>Pseudomonadati</taxon>
        <taxon>Pseudomonadota</taxon>
        <taxon>Alphaproteobacteria</taxon>
        <taxon>Rhodobacterales</taxon>
        <taxon>Paracoccaceae</taxon>
        <taxon>Gemmobacter</taxon>
    </lineage>
</organism>
<keyword evidence="2" id="KW-1185">Reference proteome</keyword>
<proteinExistence type="predicted"/>
<dbReference type="Pfam" id="PF08811">
    <property type="entry name" value="DUF1800"/>
    <property type="match status" value="1"/>
</dbReference>
<gene>
    <name evidence="1" type="ORF">C8N34_101489</name>
</gene>
<dbReference type="InterPro" id="IPR014917">
    <property type="entry name" value="DUF1800"/>
</dbReference>
<evidence type="ECO:0000313" key="2">
    <source>
        <dbReference type="Proteomes" id="UP000244224"/>
    </source>
</evidence>
<dbReference type="AlphaFoldDB" id="A0A2T6BBX1"/>
<dbReference type="EMBL" id="QBKP01000001">
    <property type="protein sequence ID" value="PTX53568.1"/>
    <property type="molecule type" value="Genomic_DNA"/>
</dbReference>
<sequence>MPVAEDIAAFRYGYGLPLPAGAPRGAKEMLAALAGPDRARDLFPAPETPALFALFADAAKARVAFRKKKEERDEVRRRVKLVEAETEAFSRRLIARALASPDGFRERLAWFWADHFTTVPRLREHSVLTGDMSERAIRPHLAGRFADMLRAADLHPAMLLYLDQRSSIGPGSAFGKRKGKGLNENLAREAIELHTLGVGAQYSQTDVRQLAELLTGLAVDPARGAVFYPRRAEPGAEQVLGKSYDGRGLEPIHRVLDDLARRPETAQHLSRKLVTHFLSDTPDPALVDRMAAAYLANDTALLPVYEVMLTDSSAFAAPRLKARQPAEFVIGACRALGLRPQRMFRMPSRRFHTLLIDPMRLMGQEWGRPIGPDGWAEAAAEWITPQGLGARIAWAMDMPGNLEQVDQIDPRAFLDHALGTLAPDTLRVAVSRAESAREGVGLVMASPEFNRR</sequence>